<proteinExistence type="predicted"/>
<evidence type="ECO:0000313" key="2">
    <source>
        <dbReference type="Proteomes" id="UP001201812"/>
    </source>
</evidence>
<dbReference type="Proteomes" id="UP001201812">
    <property type="component" value="Unassembled WGS sequence"/>
</dbReference>
<dbReference type="EMBL" id="JAKKPZ010001094">
    <property type="protein sequence ID" value="KAI1690771.1"/>
    <property type="molecule type" value="Genomic_DNA"/>
</dbReference>
<keyword evidence="2" id="KW-1185">Reference proteome</keyword>
<evidence type="ECO:0000313" key="1">
    <source>
        <dbReference type="EMBL" id="KAI1690771.1"/>
    </source>
</evidence>
<protein>
    <submittedName>
        <fullName evidence="1">Uncharacterized protein</fullName>
    </submittedName>
</protein>
<reference evidence="1" key="1">
    <citation type="submission" date="2022-01" db="EMBL/GenBank/DDBJ databases">
        <title>Genome Sequence Resource for Two Populations of Ditylenchus destructor, the Migratory Endoparasitic Phytonematode.</title>
        <authorList>
            <person name="Zhang H."/>
            <person name="Lin R."/>
            <person name="Xie B."/>
        </authorList>
    </citation>
    <scope>NUCLEOTIDE SEQUENCE</scope>
    <source>
        <strain evidence="1">BazhouSP</strain>
    </source>
</reference>
<organism evidence="1 2">
    <name type="scientific">Ditylenchus destructor</name>
    <dbReference type="NCBI Taxonomy" id="166010"/>
    <lineage>
        <taxon>Eukaryota</taxon>
        <taxon>Metazoa</taxon>
        <taxon>Ecdysozoa</taxon>
        <taxon>Nematoda</taxon>
        <taxon>Chromadorea</taxon>
        <taxon>Rhabditida</taxon>
        <taxon>Tylenchina</taxon>
        <taxon>Tylenchomorpha</taxon>
        <taxon>Sphaerularioidea</taxon>
        <taxon>Anguinidae</taxon>
        <taxon>Anguininae</taxon>
        <taxon>Ditylenchus</taxon>
    </lineage>
</organism>
<sequence>MFGGVAHAGLLAQRLGGTDAGTHAAEDVLVEDRLGRTDRVAGRYLADEQRNVDGGGTGRHARRIMTEVAAIRRDQRLMVVEGRMKV</sequence>
<comment type="caution">
    <text evidence="1">The sequence shown here is derived from an EMBL/GenBank/DDBJ whole genome shotgun (WGS) entry which is preliminary data.</text>
</comment>
<accession>A0AAD4MDR5</accession>
<dbReference type="AlphaFoldDB" id="A0AAD4MDR5"/>
<name>A0AAD4MDR5_9BILA</name>
<gene>
    <name evidence="1" type="ORF">DdX_22311</name>
</gene>